<evidence type="ECO:0000256" key="1">
    <source>
        <dbReference type="ARBA" id="ARBA00022553"/>
    </source>
</evidence>
<dbReference type="RefSeq" id="WP_344952320.1">
    <property type="nucleotide sequence ID" value="NZ_BAAAZG010000038.1"/>
</dbReference>
<keyword evidence="2" id="KW-0805">Transcription regulation</keyword>
<keyword evidence="4" id="KW-0804">Transcription</keyword>
<dbReference type="Proteomes" id="UP001500683">
    <property type="component" value="Unassembled WGS sequence"/>
</dbReference>
<dbReference type="Pfam" id="PF00072">
    <property type="entry name" value="Response_reg"/>
    <property type="match status" value="1"/>
</dbReference>
<dbReference type="InterPro" id="IPR000792">
    <property type="entry name" value="Tscrpt_reg_LuxR_C"/>
</dbReference>
<protein>
    <submittedName>
        <fullName evidence="8">Response regulator transcription factor</fullName>
    </submittedName>
</protein>
<dbReference type="SUPFAM" id="SSF46894">
    <property type="entry name" value="C-terminal effector domain of the bipartite response regulators"/>
    <property type="match status" value="1"/>
</dbReference>
<feature type="domain" description="Response regulatory" evidence="7">
    <location>
        <begin position="16"/>
        <end position="137"/>
    </location>
</feature>
<dbReference type="PANTHER" id="PTHR43214">
    <property type="entry name" value="TWO-COMPONENT RESPONSE REGULATOR"/>
    <property type="match status" value="1"/>
</dbReference>
<evidence type="ECO:0000259" key="6">
    <source>
        <dbReference type="PROSITE" id="PS50043"/>
    </source>
</evidence>
<proteinExistence type="predicted"/>
<sequence>MTASPNPPAHSAPKTRILLADDHALVRRGVRLILDGEPDLQVVAEAGDGAEAIALLQGTAGQRVEADLAILDVAMPRMTGLQAARELSRRRPDLRILILTMHDNEQYLFEALKAGAAGYVLKSLADRDLIAACRAAMRGEPFLYPGAISTLIRTYLDQAGAGQAPDTVLSPREEEILKLVAEGHSSKEIADTLVISVKTVERHRANILAKLGMKDRLELVRYAIRTGLIEP</sequence>
<dbReference type="CDD" id="cd17535">
    <property type="entry name" value="REC_NarL-like"/>
    <property type="match status" value="1"/>
</dbReference>
<organism evidence="8 9">
    <name type="scientific">Actinomadura miaoliensis</name>
    <dbReference type="NCBI Taxonomy" id="430685"/>
    <lineage>
        <taxon>Bacteria</taxon>
        <taxon>Bacillati</taxon>
        <taxon>Actinomycetota</taxon>
        <taxon>Actinomycetes</taxon>
        <taxon>Streptosporangiales</taxon>
        <taxon>Thermomonosporaceae</taxon>
        <taxon>Actinomadura</taxon>
    </lineage>
</organism>
<gene>
    <name evidence="8" type="ORF">GCM10022214_50780</name>
</gene>
<feature type="modified residue" description="4-aspartylphosphate" evidence="5">
    <location>
        <position position="72"/>
    </location>
</feature>
<evidence type="ECO:0000313" key="9">
    <source>
        <dbReference type="Proteomes" id="UP001500683"/>
    </source>
</evidence>
<evidence type="ECO:0000259" key="7">
    <source>
        <dbReference type="PROSITE" id="PS50110"/>
    </source>
</evidence>
<dbReference type="PROSITE" id="PS50110">
    <property type="entry name" value="RESPONSE_REGULATORY"/>
    <property type="match status" value="1"/>
</dbReference>
<dbReference type="SUPFAM" id="SSF52172">
    <property type="entry name" value="CheY-like"/>
    <property type="match status" value="1"/>
</dbReference>
<dbReference type="InterPro" id="IPR016032">
    <property type="entry name" value="Sig_transdc_resp-reg_C-effctor"/>
</dbReference>
<comment type="caution">
    <text evidence="8">The sequence shown here is derived from an EMBL/GenBank/DDBJ whole genome shotgun (WGS) entry which is preliminary data.</text>
</comment>
<dbReference type="InterPro" id="IPR001789">
    <property type="entry name" value="Sig_transdc_resp-reg_receiver"/>
</dbReference>
<dbReference type="Pfam" id="PF00196">
    <property type="entry name" value="GerE"/>
    <property type="match status" value="1"/>
</dbReference>
<dbReference type="InterPro" id="IPR011006">
    <property type="entry name" value="CheY-like_superfamily"/>
</dbReference>
<dbReference type="InterPro" id="IPR058245">
    <property type="entry name" value="NreC/VraR/RcsB-like_REC"/>
</dbReference>
<dbReference type="CDD" id="cd06170">
    <property type="entry name" value="LuxR_C_like"/>
    <property type="match status" value="1"/>
</dbReference>
<keyword evidence="3" id="KW-0238">DNA-binding</keyword>
<reference evidence="9" key="1">
    <citation type="journal article" date="2019" name="Int. J. Syst. Evol. Microbiol.">
        <title>The Global Catalogue of Microorganisms (GCM) 10K type strain sequencing project: providing services to taxonomists for standard genome sequencing and annotation.</title>
        <authorList>
            <consortium name="The Broad Institute Genomics Platform"/>
            <consortium name="The Broad Institute Genome Sequencing Center for Infectious Disease"/>
            <person name="Wu L."/>
            <person name="Ma J."/>
        </authorList>
    </citation>
    <scope>NUCLEOTIDE SEQUENCE [LARGE SCALE GENOMIC DNA]</scope>
    <source>
        <strain evidence="9">JCM 16702</strain>
    </source>
</reference>
<dbReference type="PRINTS" id="PR00038">
    <property type="entry name" value="HTHLUXR"/>
</dbReference>
<dbReference type="PROSITE" id="PS50043">
    <property type="entry name" value="HTH_LUXR_2"/>
    <property type="match status" value="1"/>
</dbReference>
<dbReference type="PANTHER" id="PTHR43214:SF24">
    <property type="entry name" value="TRANSCRIPTIONAL REGULATORY PROTEIN NARL-RELATED"/>
    <property type="match status" value="1"/>
</dbReference>
<dbReference type="SMART" id="SM00421">
    <property type="entry name" value="HTH_LUXR"/>
    <property type="match status" value="1"/>
</dbReference>
<dbReference type="SMART" id="SM00448">
    <property type="entry name" value="REC"/>
    <property type="match status" value="1"/>
</dbReference>
<evidence type="ECO:0000256" key="5">
    <source>
        <dbReference type="PROSITE-ProRule" id="PRU00169"/>
    </source>
</evidence>
<evidence type="ECO:0000256" key="4">
    <source>
        <dbReference type="ARBA" id="ARBA00023163"/>
    </source>
</evidence>
<feature type="domain" description="HTH luxR-type" evidence="6">
    <location>
        <begin position="162"/>
        <end position="227"/>
    </location>
</feature>
<dbReference type="Gene3D" id="3.40.50.2300">
    <property type="match status" value="1"/>
</dbReference>
<dbReference type="PROSITE" id="PS00622">
    <property type="entry name" value="HTH_LUXR_1"/>
    <property type="match status" value="1"/>
</dbReference>
<dbReference type="EMBL" id="BAAAZG010000038">
    <property type="protein sequence ID" value="GAA4084730.1"/>
    <property type="molecule type" value="Genomic_DNA"/>
</dbReference>
<keyword evidence="1 5" id="KW-0597">Phosphoprotein</keyword>
<name>A0ABP7WBR2_9ACTN</name>
<dbReference type="InterPro" id="IPR039420">
    <property type="entry name" value="WalR-like"/>
</dbReference>
<evidence type="ECO:0000256" key="3">
    <source>
        <dbReference type="ARBA" id="ARBA00023125"/>
    </source>
</evidence>
<evidence type="ECO:0000256" key="2">
    <source>
        <dbReference type="ARBA" id="ARBA00023015"/>
    </source>
</evidence>
<evidence type="ECO:0000313" key="8">
    <source>
        <dbReference type="EMBL" id="GAA4084730.1"/>
    </source>
</evidence>
<keyword evidence="9" id="KW-1185">Reference proteome</keyword>
<accession>A0ABP7WBR2</accession>